<evidence type="ECO:0000313" key="1">
    <source>
        <dbReference type="EMBL" id="MBE9191896.1"/>
    </source>
</evidence>
<evidence type="ECO:0000313" key="2">
    <source>
        <dbReference type="Proteomes" id="UP000651156"/>
    </source>
</evidence>
<gene>
    <name evidence="1" type="ORF">IQ230_16370</name>
</gene>
<keyword evidence="2" id="KW-1185">Reference proteome</keyword>
<comment type="caution">
    <text evidence="1">The sequence shown here is derived from an EMBL/GenBank/DDBJ whole genome shotgun (WGS) entry which is preliminary data.</text>
</comment>
<dbReference type="EMBL" id="JADEWN010000042">
    <property type="protein sequence ID" value="MBE9191896.1"/>
    <property type="molecule type" value="Genomic_DNA"/>
</dbReference>
<organism evidence="1 2">
    <name type="scientific">Gloeocapsopsis crepidinum LEGE 06123</name>
    <dbReference type="NCBI Taxonomy" id="588587"/>
    <lineage>
        <taxon>Bacteria</taxon>
        <taxon>Bacillati</taxon>
        <taxon>Cyanobacteriota</taxon>
        <taxon>Cyanophyceae</taxon>
        <taxon>Oscillatoriophycideae</taxon>
        <taxon>Chroococcales</taxon>
        <taxon>Chroococcaceae</taxon>
        <taxon>Gloeocapsopsis</taxon>
    </lineage>
</organism>
<reference evidence="1 2" key="1">
    <citation type="submission" date="2020-10" db="EMBL/GenBank/DDBJ databases">
        <authorList>
            <person name="Castelo-Branco R."/>
            <person name="Eusebio N."/>
            <person name="Adriana R."/>
            <person name="Vieira A."/>
            <person name="Brugerolle De Fraissinette N."/>
            <person name="Rezende De Castro R."/>
            <person name="Schneider M.P."/>
            <person name="Vasconcelos V."/>
            <person name="Leao P.N."/>
        </authorList>
    </citation>
    <scope>NUCLEOTIDE SEQUENCE [LARGE SCALE GENOMIC DNA]</scope>
    <source>
        <strain evidence="1 2">LEGE 06123</strain>
    </source>
</reference>
<proteinExistence type="predicted"/>
<name>A0ABR9UUB0_9CHRO</name>
<accession>A0ABR9UUB0</accession>
<sequence>MKLDVHKMTDAPIWSIEHFLNEVQPEFTANSWVQLQDLPSDYSHDEALLLCQLSHDEWVAWVPQHGEVILHAHQFCALH</sequence>
<protein>
    <submittedName>
        <fullName evidence="1">Uncharacterized protein</fullName>
    </submittedName>
</protein>
<dbReference type="Proteomes" id="UP000651156">
    <property type="component" value="Unassembled WGS sequence"/>
</dbReference>
<dbReference type="RefSeq" id="WP_193933177.1">
    <property type="nucleotide sequence ID" value="NZ_JADEWN010000042.1"/>
</dbReference>